<evidence type="ECO:0000313" key="1">
    <source>
        <dbReference type="EMBL" id="EOR70799.1"/>
    </source>
</evidence>
<proteinExistence type="predicted"/>
<keyword evidence="2" id="KW-1185">Reference proteome</keyword>
<name>A0A9P2TAB4_THEFU</name>
<accession>A0A9P2TAB4</accession>
<protein>
    <submittedName>
        <fullName evidence="1">Uncharacterized protein</fullName>
    </submittedName>
</protein>
<dbReference type="RefSeq" id="WP_011292586.1">
    <property type="nucleotide sequence ID" value="NZ_AOSG01000059.1"/>
</dbReference>
<reference evidence="1 2" key="1">
    <citation type="journal article" date="2013" name="Genome Announc.">
        <title>Draft Genome Sequence of the Lignocellulose Decomposer Thermobifida fusca Strain TM51.</title>
        <authorList>
            <person name="Toth A."/>
            <person name="Barna T."/>
            <person name="Nagy I."/>
            <person name="Horvath B."/>
            <person name="Nagy I."/>
            <person name="Tancsics A."/>
            <person name="Kriszt B."/>
            <person name="Baka E."/>
            <person name="Fekete C."/>
            <person name="Kukolya J."/>
        </authorList>
    </citation>
    <scope>NUCLEOTIDE SEQUENCE [LARGE SCALE GENOMIC DNA]</scope>
    <source>
        <strain evidence="1 2">TM51</strain>
    </source>
</reference>
<evidence type="ECO:0000313" key="2">
    <source>
        <dbReference type="Proteomes" id="UP000014184"/>
    </source>
</evidence>
<sequence>MTLWEWVAEAADKTRANGHEQLATALGRLPELAVLGDTHRITIELPAALRAATEPGAPLWAAHYVRYWQLAARILHHQAGTVVLDEVTELVHAAHADPAHCPPGACPAVIAAACHANIDGPGRTVERELLLTTALEHVEPGTPAYTALTAAFADLLSDVGRPHEAVDFLDTQDQTLRFTVELAVARVRALHLMGRDEEALAVLNRLDNQVPVLSGPDAARDDVHLRIRFERARLLARLARTRRQLVEVAAAALPAVELAQAHPFLRPLWVQAAEDLDAAGVALNDWRLGVRLTGWVRHLEQNGAPRRQLELAVRAARLALRRGARWTALSMVEYAQAAVAQMCREDALTADLAAVRASVRQLPSPSLPVPAARLDSWLWSNHALDLNPEQRADLIWAALAECPGDAVLLERLGRVARELDLARNAAREQWARVRALPADATTALSLLESLLHDGDMEGVRELVGLLATLSETGTVRQP</sequence>
<organism evidence="1 2">
    <name type="scientific">Thermobifida fusca TM51</name>
    <dbReference type="NCBI Taxonomy" id="1169414"/>
    <lineage>
        <taxon>Bacteria</taxon>
        <taxon>Bacillati</taxon>
        <taxon>Actinomycetota</taxon>
        <taxon>Actinomycetes</taxon>
        <taxon>Streptosporangiales</taxon>
        <taxon>Nocardiopsidaceae</taxon>
        <taxon>Thermobifida</taxon>
    </lineage>
</organism>
<gene>
    <name evidence="1" type="ORF">TM51_11104</name>
</gene>
<dbReference type="EMBL" id="AOSG01000059">
    <property type="protein sequence ID" value="EOR70799.1"/>
    <property type="molecule type" value="Genomic_DNA"/>
</dbReference>
<dbReference type="Proteomes" id="UP000014184">
    <property type="component" value="Unassembled WGS sequence"/>
</dbReference>
<dbReference type="AlphaFoldDB" id="A0A9P2TAB4"/>
<comment type="caution">
    <text evidence="1">The sequence shown here is derived from an EMBL/GenBank/DDBJ whole genome shotgun (WGS) entry which is preliminary data.</text>
</comment>